<organism evidence="1 2">
    <name type="scientific">Operophtera brumata</name>
    <name type="common">Winter moth</name>
    <name type="synonym">Phalaena brumata</name>
    <dbReference type="NCBI Taxonomy" id="104452"/>
    <lineage>
        <taxon>Eukaryota</taxon>
        <taxon>Metazoa</taxon>
        <taxon>Ecdysozoa</taxon>
        <taxon>Arthropoda</taxon>
        <taxon>Hexapoda</taxon>
        <taxon>Insecta</taxon>
        <taxon>Pterygota</taxon>
        <taxon>Neoptera</taxon>
        <taxon>Endopterygota</taxon>
        <taxon>Lepidoptera</taxon>
        <taxon>Glossata</taxon>
        <taxon>Ditrysia</taxon>
        <taxon>Geometroidea</taxon>
        <taxon>Geometridae</taxon>
        <taxon>Larentiinae</taxon>
        <taxon>Operophtera</taxon>
    </lineage>
</organism>
<dbReference type="AlphaFoldDB" id="A0A0L7L9N1"/>
<name>A0A0L7L9N1_OPEBR</name>
<proteinExistence type="predicted"/>
<evidence type="ECO:0000313" key="2">
    <source>
        <dbReference type="Proteomes" id="UP000037510"/>
    </source>
</evidence>
<dbReference type="EMBL" id="JTDY01002105">
    <property type="protein sequence ID" value="KOB72099.1"/>
    <property type="molecule type" value="Genomic_DNA"/>
</dbReference>
<keyword evidence="2" id="KW-1185">Reference proteome</keyword>
<protein>
    <submittedName>
        <fullName evidence="1">Uncharacterized protein</fullName>
    </submittedName>
</protein>
<dbReference type="Gene3D" id="2.20.20.160">
    <property type="match status" value="1"/>
</dbReference>
<comment type="caution">
    <text evidence="1">The sequence shown here is derived from an EMBL/GenBank/DDBJ whole genome shotgun (WGS) entry which is preliminary data.</text>
</comment>
<accession>A0A0L7L9N1</accession>
<dbReference type="Proteomes" id="UP000037510">
    <property type="component" value="Unassembled WGS sequence"/>
</dbReference>
<reference evidence="1 2" key="1">
    <citation type="journal article" date="2015" name="Genome Biol. Evol.">
        <title>The genome of winter moth (Operophtera brumata) provides a genomic perspective on sexual dimorphism and phenology.</title>
        <authorList>
            <person name="Derks M.F."/>
            <person name="Smit S."/>
            <person name="Salis L."/>
            <person name="Schijlen E."/>
            <person name="Bossers A."/>
            <person name="Mateman C."/>
            <person name="Pijl A.S."/>
            <person name="de Ridder D."/>
            <person name="Groenen M.A."/>
            <person name="Visser M.E."/>
            <person name="Megens H.J."/>
        </authorList>
    </citation>
    <scope>NUCLEOTIDE SEQUENCE [LARGE SCALE GENOMIC DNA]</scope>
    <source>
        <strain evidence="1">WM2013NL</strain>
        <tissue evidence="1">Head and thorax</tissue>
    </source>
</reference>
<feature type="non-terminal residue" evidence="1">
    <location>
        <position position="1"/>
    </location>
</feature>
<gene>
    <name evidence="1" type="ORF">OBRU01_12730</name>
</gene>
<evidence type="ECO:0000313" key="1">
    <source>
        <dbReference type="EMBL" id="KOB72099.1"/>
    </source>
</evidence>
<sequence>TVPLPAGSTSVLAKPTKYHYYPHNQHIYLLPECAIQQVCNAVYVRLNYTQPLCACPARYRDPCSASLNADDLHTTRLTSDSKKRYASKAVTLVKTCEAVTEMRECRASRDWSLLALQNIRTGKSHYLVICRCSENNVLGYNANRYTGIQSTTMSYKVDYSQPHQPVYNRYNYYNRRNRMARARRSTANNPPFPWHKVQELARSLHWIN</sequence>